<name>A0A0V0GVI4_SOLCH</name>
<protein>
    <submittedName>
        <fullName evidence="1">Putative ovule protein</fullName>
    </submittedName>
</protein>
<proteinExistence type="predicted"/>
<reference evidence="1" key="1">
    <citation type="submission" date="2015-12" db="EMBL/GenBank/DDBJ databases">
        <title>Gene expression during late stages of embryo sac development: a critical building block for successful pollen-pistil interactions.</title>
        <authorList>
            <person name="Liu Y."/>
            <person name="Joly V."/>
            <person name="Sabar M."/>
            <person name="Matton D.P."/>
        </authorList>
    </citation>
    <scope>NUCLEOTIDE SEQUENCE</scope>
</reference>
<organism evidence="1">
    <name type="scientific">Solanum chacoense</name>
    <name type="common">Chaco potato</name>
    <dbReference type="NCBI Taxonomy" id="4108"/>
    <lineage>
        <taxon>Eukaryota</taxon>
        <taxon>Viridiplantae</taxon>
        <taxon>Streptophyta</taxon>
        <taxon>Embryophyta</taxon>
        <taxon>Tracheophyta</taxon>
        <taxon>Spermatophyta</taxon>
        <taxon>Magnoliopsida</taxon>
        <taxon>eudicotyledons</taxon>
        <taxon>Gunneridae</taxon>
        <taxon>Pentapetalae</taxon>
        <taxon>asterids</taxon>
        <taxon>lamiids</taxon>
        <taxon>Solanales</taxon>
        <taxon>Solanaceae</taxon>
        <taxon>Solanoideae</taxon>
        <taxon>Solaneae</taxon>
        <taxon>Solanum</taxon>
    </lineage>
</organism>
<sequence>MVCTILGQPSSEIGRRKEFVLSFKSIPFTTKSLPVRPISYLYGELRIIWEEGEVTQKTIMIYYLSQLFT</sequence>
<evidence type="ECO:0000313" key="1">
    <source>
        <dbReference type="EMBL" id="JAP12124.1"/>
    </source>
</evidence>
<accession>A0A0V0GVI4</accession>
<dbReference type="EMBL" id="GEDG01030096">
    <property type="protein sequence ID" value="JAP12124.1"/>
    <property type="molecule type" value="Transcribed_RNA"/>
</dbReference>
<dbReference type="AlphaFoldDB" id="A0A0V0GVI4"/>